<feature type="compositionally biased region" description="Basic and acidic residues" evidence="1">
    <location>
        <begin position="1"/>
        <end position="12"/>
    </location>
</feature>
<dbReference type="AlphaFoldDB" id="A0A542DR32"/>
<feature type="compositionally biased region" description="Polar residues" evidence="1">
    <location>
        <begin position="17"/>
        <end position="27"/>
    </location>
</feature>
<reference evidence="4 5" key="1">
    <citation type="submission" date="2019-06" db="EMBL/GenBank/DDBJ databases">
        <title>Sequencing the genomes of 1000 actinobacteria strains.</title>
        <authorList>
            <person name="Klenk H.-P."/>
        </authorList>
    </citation>
    <scope>NUCLEOTIDE SEQUENCE [LARGE SCALE GENOMIC DNA]</scope>
    <source>
        <strain evidence="4 5">DSM 45679</strain>
    </source>
</reference>
<proteinExistence type="predicted"/>
<comment type="caution">
    <text evidence="4">The sequence shown here is derived from an EMBL/GenBank/DDBJ whole genome shotgun (WGS) entry which is preliminary data.</text>
</comment>
<organism evidence="4 5">
    <name type="scientific">Amycolatopsis cihanbeyliensis</name>
    <dbReference type="NCBI Taxonomy" id="1128664"/>
    <lineage>
        <taxon>Bacteria</taxon>
        <taxon>Bacillati</taxon>
        <taxon>Actinomycetota</taxon>
        <taxon>Actinomycetes</taxon>
        <taxon>Pseudonocardiales</taxon>
        <taxon>Pseudonocardiaceae</taxon>
        <taxon>Amycolatopsis</taxon>
    </lineage>
</organism>
<feature type="domain" description="PucR C-terminal helix-turn-helix" evidence="2">
    <location>
        <begin position="381"/>
        <end position="439"/>
    </location>
</feature>
<evidence type="ECO:0000259" key="2">
    <source>
        <dbReference type="Pfam" id="PF13556"/>
    </source>
</evidence>
<feature type="compositionally biased region" description="Low complexity" evidence="1">
    <location>
        <begin position="36"/>
        <end position="53"/>
    </location>
</feature>
<dbReference type="Pfam" id="PF13556">
    <property type="entry name" value="HTH_30"/>
    <property type="match status" value="1"/>
</dbReference>
<evidence type="ECO:0000259" key="3">
    <source>
        <dbReference type="Pfam" id="PF25906"/>
    </source>
</evidence>
<dbReference type="InterPro" id="IPR042070">
    <property type="entry name" value="PucR_C-HTH_sf"/>
</dbReference>
<evidence type="ECO:0000313" key="4">
    <source>
        <dbReference type="EMBL" id="TQJ05559.1"/>
    </source>
</evidence>
<keyword evidence="5" id="KW-1185">Reference proteome</keyword>
<dbReference type="PANTHER" id="PTHR33744">
    <property type="entry name" value="CARBOHYDRATE DIACID REGULATOR"/>
    <property type="match status" value="1"/>
</dbReference>
<dbReference type="Pfam" id="PF25906">
    <property type="entry name" value="PucR-like_N"/>
    <property type="match status" value="1"/>
</dbReference>
<dbReference type="EMBL" id="VFML01000001">
    <property type="protein sequence ID" value="TQJ05559.1"/>
    <property type="molecule type" value="Genomic_DNA"/>
</dbReference>
<gene>
    <name evidence="4" type="ORF">FB471_5396</name>
</gene>
<dbReference type="OrthoDB" id="5243741at2"/>
<protein>
    <submittedName>
        <fullName evidence="4">PucR-like helix-turn-helix protein</fullName>
    </submittedName>
</protein>
<dbReference type="InterPro" id="IPR058663">
    <property type="entry name" value="PucR-like_N"/>
</dbReference>
<dbReference type="RefSeq" id="WP_142001065.1">
    <property type="nucleotide sequence ID" value="NZ_VFML01000001.1"/>
</dbReference>
<sequence>MKADLSNRHADDLPAPSNFQRRSSSPAPTRADYSRSRSVAPRPRPSAEPAAGAGRASKLWASLSNGLAEQFRPHVDRMARDMVQEIQRAIPEYQQPLEGPFGEIMTQGIEQAILHCVDTIKDPSAPAENWVHVFRQLGKVEFNEGRSLDCLQTAYRVGGRVAWRHVAEFAHARGVSTDELCRAAEAIFAYVDEISALSIQGYTEARTRAAGMTARRKRRLLEMILASPPASPQAISGLAAAARWTLPEWVTMVALEPRPDQHKLITPAVHDEVLLDLESAEPCMLTTDPERDLGQLESELHGWRAAVGPTVRLSDARISLRWARRALGLVHRGAIEDAPVTRCDDHLATMWLLTDEFLVRQLSARSLAPFDGLTTKQRARLSETLLAWLQSRGSAPELAAKLNVHPQTIRYRMHQLENLFGDKLTDADARLEMEIALRAERLTSKP</sequence>
<evidence type="ECO:0000313" key="5">
    <source>
        <dbReference type="Proteomes" id="UP000320876"/>
    </source>
</evidence>
<dbReference type="Gene3D" id="1.10.10.2840">
    <property type="entry name" value="PucR C-terminal helix-turn-helix domain"/>
    <property type="match status" value="1"/>
</dbReference>
<evidence type="ECO:0000256" key="1">
    <source>
        <dbReference type="SAM" id="MobiDB-lite"/>
    </source>
</evidence>
<accession>A0A542DR32</accession>
<feature type="domain" description="PucR-like N-terminal" evidence="3">
    <location>
        <begin position="60"/>
        <end position="225"/>
    </location>
</feature>
<dbReference type="PANTHER" id="PTHR33744:SF1">
    <property type="entry name" value="DNA-BINDING TRANSCRIPTIONAL ACTIVATOR ADER"/>
    <property type="match status" value="1"/>
</dbReference>
<dbReference type="InterPro" id="IPR051448">
    <property type="entry name" value="CdaR-like_regulators"/>
</dbReference>
<name>A0A542DR32_AMYCI</name>
<dbReference type="Proteomes" id="UP000320876">
    <property type="component" value="Unassembled WGS sequence"/>
</dbReference>
<dbReference type="InterPro" id="IPR025736">
    <property type="entry name" value="PucR_C-HTH_dom"/>
</dbReference>
<feature type="region of interest" description="Disordered" evidence="1">
    <location>
        <begin position="1"/>
        <end position="53"/>
    </location>
</feature>